<proteinExistence type="predicted"/>
<organism evidence="1 2">
    <name type="scientific">Puccinia graminis f. sp. tritici</name>
    <dbReference type="NCBI Taxonomy" id="56615"/>
    <lineage>
        <taxon>Eukaryota</taxon>
        <taxon>Fungi</taxon>
        <taxon>Dikarya</taxon>
        <taxon>Basidiomycota</taxon>
        <taxon>Pucciniomycotina</taxon>
        <taxon>Pucciniomycetes</taxon>
        <taxon>Pucciniales</taxon>
        <taxon>Pucciniaceae</taxon>
        <taxon>Puccinia</taxon>
    </lineage>
</organism>
<protein>
    <submittedName>
        <fullName evidence="1">Uncharacterized protein</fullName>
    </submittedName>
</protein>
<evidence type="ECO:0000313" key="2">
    <source>
        <dbReference type="Proteomes" id="UP000325313"/>
    </source>
</evidence>
<dbReference type="EMBL" id="VDEP01000161">
    <property type="protein sequence ID" value="KAA1127584.1"/>
    <property type="molecule type" value="Genomic_DNA"/>
</dbReference>
<gene>
    <name evidence="1" type="ORF">PGTUg99_002908</name>
</gene>
<dbReference type="Proteomes" id="UP000325313">
    <property type="component" value="Unassembled WGS sequence"/>
</dbReference>
<comment type="caution">
    <text evidence="1">The sequence shown here is derived from an EMBL/GenBank/DDBJ whole genome shotgun (WGS) entry which is preliminary data.</text>
</comment>
<sequence length="208" mass="24405">MRPPRKSDDNFQNTFLLLVERLETFYSNETRFTKFSITGHFNQAMDYQLLITPKAFFKPRKIAIQDQIFKENFFDSENNGNRMVTTRKNKEWTFKISENQSYTFYQKITARSGYIVCDSNGQAVAKINTKKKPLSSIDYYQIEIDQRHPIMNILTVVGLLLTIKEENELQRAAGGIKLSHLVVELTLSMSDNFDRKEKKNNQKRLQDL</sequence>
<reference evidence="1 2" key="1">
    <citation type="submission" date="2019-05" db="EMBL/GenBank/DDBJ databases">
        <title>Emergence of the Ug99 lineage of the wheat stem rust pathogen through somatic hybridization.</title>
        <authorList>
            <person name="Li F."/>
            <person name="Upadhyaya N.M."/>
            <person name="Sperschneider J."/>
            <person name="Matny O."/>
            <person name="Nguyen-Phuc H."/>
            <person name="Mago R."/>
            <person name="Raley C."/>
            <person name="Miller M.E."/>
            <person name="Silverstein K.A.T."/>
            <person name="Henningsen E."/>
            <person name="Hirsch C.D."/>
            <person name="Visser B."/>
            <person name="Pretorius Z.A."/>
            <person name="Steffenson B.J."/>
            <person name="Schwessinger B."/>
            <person name="Dodds P.N."/>
            <person name="Figueroa M."/>
        </authorList>
    </citation>
    <scope>NUCLEOTIDE SEQUENCE [LARGE SCALE GENOMIC DNA]</scope>
    <source>
        <strain evidence="1 2">Ug99</strain>
    </source>
</reference>
<accession>A0A5B0RSM9</accession>
<dbReference type="AlphaFoldDB" id="A0A5B0RSM9"/>
<name>A0A5B0RSM9_PUCGR</name>
<evidence type="ECO:0000313" key="1">
    <source>
        <dbReference type="EMBL" id="KAA1127584.1"/>
    </source>
</evidence>